<gene>
    <name evidence="2" type="ORF">SAMN04488570_0703</name>
</gene>
<organism evidence="2 3">
    <name type="scientific">Nocardioides scoriae</name>
    <dbReference type="NCBI Taxonomy" id="642780"/>
    <lineage>
        <taxon>Bacteria</taxon>
        <taxon>Bacillati</taxon>
        <taxon>Actinomycetota</taxon>
        <taxon>Actinomycetes</taxon>
        <taxon>Propionibacteriales</taxon>
        <taxon>Nocardioidaceae</taxon>
        <taxon>Nocardioides</taxon>
    </lineage>
</organism>
<feature type="compositionally biased region" description="Basic and acidic residues" evidence="1">
    <location>
        <begin position="63"/>
        <end position="77"/>
    </location>
</feature>
<dbReference type="AlphaFoldDB" id="A0A1H1MWN9"/>
<keyword evidence="3" id="KW-1185">Reference proteome</keyword>
<evidence type="ECO:0000256" key="1">
    <source>
        <dbReference type="SAM" id="MobiDB-lite"/>
    </source>
</evidence>
<evidence type="ECO:0000313" key="2">
    <source>
        <dbReference type="EMBL" id="SDR91283.1"/>
    </source>
</evidence>
<accession>A0A1H1MWN9</accession>
<dbReference type="EMBL" id="LT629757">
    <property type="protein sequence ID" value="SDR91283.1"/>
    <property type="molecule type" value="Genomic_DNA"/>
</dbReference>
<dbReference type="Proteomes" id="UP000198859">
    <property type="component" value="Chromosome I"/>
</dbReference>
<reference evidence="3" key="1">
    <citation type="submission" date="2016-10" db="EMBL/GenBank/DDBJ databases">
        <authorList>
            <person name="Varghese N."/>
            <person name="Submissions S."/>
        </authorList>
    </citation>
    <scope>NUCLEOTIDE SEQUENCE [LARGE SCALE GENOMIC DNA]</scope>
    <source>
        <strain evidence="3">DSM 22127</strain>
    </source>
</reference>
<name>A0A1H1MWN9_9ACTN</name>
<feature type="region of interest" description="Disordered" evidence="1">
    <location>
        <begin position="55"/>
        <end position="88"/>
    </location>
</feature>
<proteinExistence type="predicted"/>
<sequence>MVTRDYEGYRAGERPAVEVCMGDAWYSGELRAWIRRADTWWAHIDYTLPDSTTHVVTVPSSRLRSDDPRAHDPDTRRAQRPRGAPSEG</sequence>
<protein>
    <submittedName>
        <fullName evidence="2">Uncharacterized protein</fullName>
    </submittedName>
</protein>
<evidence type="ECO:0000313" key="3">
    <source>
        <dbReference type="Proteomes" id="UP000198859"/>
    </source>
</evidence>